<reference evidence="3 4" key="1">
    <citation type="submission" date="2019-08" db="EMBL/GenBank/DDBJ databases">
        <title>Genomes of Antarctic Bizionia species.</title>
        <authorList>
            <person name="Bowman J.P."/>
        </authorList>
    </citation>
    <scope>NUCLEOTIDE SEQUENCE [LARGE SCALE GENOMIC DNA]</scope>
    <source>
        <strain evidence="3 4">IC164</strain>
    </source>
</reference>
<dbReference type="InterPro" id="IPR007577">
    <property type="entry name" value="GlycoTrfase_DXD_sugar-bd_CS"/>
</dbReference>
<dbReference type="PANTHER" id="PTHR32385">
    <property type="entry name" value="MANNOSYL PHOSPHORYLINOSITOL CERAMIDE SYNTHASE"/>
    <property type="match status" value="1"/>
</dbReference>
<dbReference type="EMBL" id="VSKN01000002">
    <property type="protein sequence ID" value="TYC17014.1"/>
    <property type="molecule type" value="Genomic_DNA"/>
</dbReference>
<evidence type="ECO:0000313" key="3">
    <source>
        <dbReference type="EMBL" id="TYC17014.1"/>
    </source>
</evidence>
<dbReference type="Pfam" id="PF04572">
    <property type="entry name" value="Gb3_synth"/>
    <property type="match status" value="1"/>
</dbReference>
<dbReference type="InterPro" id="IPR029044">
    <property type="entry name" value="Nucleotide-diphossugar_trans"/>
</dbReference>
<accession>A0ABY3MDK9</accession>
<comment type="caution">
    <text evidence="3">The sequence shown here is derived from an EMBL/GenBank/DDBJ whole genome shotgun (WGS) entry which is preliminary data.</text>
</comment>
<keyword evidence="4" id="KW-1185">Reference proteome</keyword>
<protein>
    <submittedName>
        <fullName evidence="3">Glycosyltransferase</fullName>
    </submittedName>
</protein>
<dbReference type="PANTHER" id="PTHR32385:SF15">
    <property type="entry name" value="INOSITOL PHOSPHOCERAMIDE MANNOSYLTRANSFERASE 1"/>
    <property type="match status" value="1"/>
</dbReference>
<dbReference type="RefSeq" id="WP_148380310.1">
    <property type="nucleotide sequence ID" value="NZ_VSKN01000002.1"/>
</dbReference>
<sequence length="270" mass="32430">MIPKIIHYCWFGKGKKSKLILDCLESWKNILEGYEIIEWNESNTDLLHPFVKAAYLKKEWAFVSDYVRLEKLYEFGGIYLDTDMLMLKNIDNFLEDECFFGAEDLDLISVGIIGAKPKNEFILNALLFYDSLKFNFENTKSHTIPFIVTKIFRGKNNFNFNFDSIIELDRVKIYPFDYFYPVNYHYRKDILNYKNYITKNTYGIHLWNSSWIEQSEFDYIRQRKYLKGFKKVLRNVKKKETTNLKYLRKILSCLKESLKNEKSIHHNNLL</sequence>
<evidence type="ECO:0000313" key="4">
    <source>
        <dbReference type="Proteomes" id="UP000323621"/>
    </source>
</evidence>
<organism evidence="3 4">
    <name type="scientific">Bizionia gelidisalsuginis</name>
    <dbReference type="NCBI Taxonomy" id="291188"/>
    <lineage>
        <taxon>Bacteria</taxon>
        <taxon>Pseudomonadati</taxon>
        <taxon>Bacteroidota</taxon>
        <taxon>Flavobacteriia</taxon>
        <taxon>Flavobacteriales</taxon>
        <taxon>Flavobacteriaceae</taxon>
        <taxon>Bizionia</taxon>
    </lineage>
</organism>
<keyword evidence="1" id="KW-0808">Transferase</keyword>
<gene>
    <name evidence="3" type="ORF">ES677_02215</name>
</gene>
<dbReference type="InterPro" id="IPR051706">
    <property type="entry name" value="Glycosyltransferase_domain"/>
</dbReference>
<evidence type="ECO:0000259" key="2">
    <source>
        <dbReference type="Pfam" id="PF04572"/>
    </source>
</evidence>
<dbReference type="InterPro" id="IPR007652">
    <property type="entry name" value="A1-4-GlycosylTfrase_dom"/>
</dbReference>
<dbReference type="SUPFAM" id="SSF53448">
    <property type="entry name" value="Nucleotide-diphospho-sugar transferases"/>
    <property type="match status" value="1"/>
</dbReference>
<dbReference type="Gene3D" id="3.90.550.20">
    <property type="match status" value="1"/>
</dbReference>
<feature type="domain" description="Alpha 1,4-glycosyltransferase" evidence="2">
    <location>
        <begin position="165"/>
        <end position="213"/>
    </location>
</feature>
<dbReference type="Pfam" id="PF04488">
    <property type="entry name" value="Gly_transf_sug"/>
    <property type="match status" value="1"/>
</dbReference>
<proteinExistence type="predicted"/>
<evidence type="ECO:0000256" key="1">
    <source>
        <dbReference type="ARBA" id="ARBA00022679"/>
    </source>
</evidence>
<dbReference type="Proteomes" id="UP000323621">
    <property type="component" value="Unassembled WGS sequence"/>
</dbReference>
<name>A0ABY3MDK9_9FLAO</name>